<evidence type="ECO:0000313" key="2">
    <source>
        <dbReference type="Proteomes" id="UP001262835"/>
    </source>
</evidence>
<dbReference type="InterPro" id="IPR009351">
    <property type="entry name" value="AlkZ-like"/>
</dbReference>
<dbReference type="RefSeq" id="WP_311869849.1">
    <property type="nucleotide sequence ID" value="NZ_JAUZVT010000002.1"/>
</dbReference>
<dbReference type="PANTHER" id="PTHR38479">
    <property type="entry name" value="LMO0824 PROTEIN"/>
    <property type="match status" value="1"/>
</dbReference>
<sequence>MRSSPTRPTEPQMDAAQIRLHRLRSHLLVEPAATVPDVARRLFAVQAQDFAAGRWALGIRTSGGPAVGDVDRAFDAGLLVRAWTQRGTLHIVEPGSVGAILDVTGERQTRAYGIDPGVLDRGERVFRSALAAEAPLTRAAFVDALQRDGVAGSVAAGTRILTALSIRGVLALGPVVPRDEGVAREQYLVALPPRGPAGDDPAVDLLVAYLRGHGPATGADFAWWAGLPAGQARGAAGRAGDRVVALDGELLDVPEEPTTAVPDPALPGTIALPAFDEYVLSYADRSIGMGAGDRMNVGPTANGMVRPVILRGGVAVGTWSLSLAVGSSGIPAATLFDGESDAGVGDALARVGGFFGRQ</sequence>
<keyword evidence="1" id="KW-0238">DNA-binding</keyword>
<dbReference type="GO" id="GO:0003677">
    <property type="term" value="F:DNA binding"/>
    <property type="evidence" value="ECO:0007669"/>
    <property type="project" value="UniProtKB-KW"/>
</dbReference>
<dbReference type="PANTHER" id="PTHR38479:SF2">
    <property type="entry name" value="WINGED HELIX DNA-BINDING DOMAIN-CONTAINING PROTEIN"/>
    <property type="match status" value="1"/>
</dbReference>
<accession>A0ABU3GIE5</accession>
<dbReference type="Pfam" id="PF06224">
    <property type="entry name" value="AlkZ-like"/>
    <property type="match status" value="1"/>
</dbReference>
<keyword evidence="1" id="KW-0808">Transferase</keyword>
<protein>
    <submittedName>
        <fullName evidence="1">Winged helix DNA-binding domain-containing protein</fullName>
    </submittedName>
</protein>
<evidence type="ECO:0000313" key="1">
    <source>
        <dbReference type="EMBL" id="MDT3330474.1"/>
    </source>
</evidence>
<proteinExistence type="predicted"/>
<comment type="caution">
    <text evidence="1">The sequence shown here is derived from an EMBL/GenBank/DDBJ whole genome shotgun (WGS) entry which is preliminary data.</text>
</comment>
<name>A0ABU3GIE5_9MICO</name>
<organism evidence="1 2">
    <name type="scientific">Microbacterium aquilitoris</name>
    <dbReference type="NCBI Taxonomy" id="3067307"/>
    <lineage>
        <taxon>Bacteria</taxon>
        <taxon>Bacillati</taxon>
        <taxon>Actinomycetota</taxon>
        <taxon>Actinomycetes</taxon>
        <taxon>Micrococcales</taxon>
        <taxon>Microbacteriaceae</taxon>
        <taxon>Microbacterium</taxon>
    </lineage>
</organism>
<keyword evidence="2" id="KW-1185">Reference proteome</keyword>
<reference evidence="1 2" key="1">
    <citation type="submission" date="2023-08" db="EMBL/GenBank/DDBJ databases">
        <title>Microbacterium aquilitoris sp. nov. and Microbacterium gwkjibeachense sp. nov., isolated from beach.</title>
        <authorList>
            <person name="Lee S.D."/>
            <person name="Yang H."/>
            <person name="Kim I."/>
        </authorList>
    </citation>
    <scope>NUCLEOTIDE SEQUENCE [LARGE SCALE GENOMIC DNA]</scope>
    <source>
        <strain evidence="1 2">KSW-18</strain>
    </source>
</reference>
<dbReference type="Proteomes" id="UP001262835">
    <property type="component" value="Unassembled WGS sequence"/>
</dbReference>
<dbReference type="GO" id="GO:0016740">
    <property type="term" value="F:transferase activity"/>
    <property type="evidence" value="ECO:0007669"/>
    <property type="project" value="UniProtKB-KW"/>
</dbReference>
<dbReference type="EMBL" id="JAUZVT010000002">
    <property type="protein sequence ID" value="MDT3330474.1"/>
    <property type="molecule type" value="Genomic_DNA"/>
</dbReference>
<gene>
    <name evidence="1" type="ORF">Q9S78_07310</name>
</gene>